<name>A0A1I6JSE6_9FIRM</name>
<reference evidence="2 3" key="1">
    <citation type="submission" date="2016-10" db="EMBL/GenBank/DDBJ databases">
        <authorList>
            <person name="de Groot N.N."/>
        </authorList>
    </citation>
    <scope>NUCLEOTIDE SEQUENCE [LARGE SCALE GENOMIC DNA]</scope>
    <source>
        <strain evidence="2 3">F</strain>
    </source>
</reference>
<dbReference type="SUPFAM" id="SSF159888">
    <property type="entry name" value="YdhG-like"/>
    <property type="match status" value="1"/>
</dbReference>
<dbReference type="RefSeq" id="WP_031473394.1">
    <property type="nucleotide sequence ID" value="NZ_FOZC01000010.1"/>
</dbReference>
<proteinExistence type="predicted"/>
<dbReference type="Proteomes" id="UP000214760">
    <property type="component" value="Unassembled WGS sequence"/>
</dbReference>
<feature type="domain" description="YdhG-like" evidence="1">
    <location>
        <begin position="39"/>
        <end position="129"/>
    </location>
</feature>
<protein>
    <submittedName>
        <fullName evidence="2">Uncharacterized conserved protein YdhG, YjbR/CyaY-like superfamily, DUF1801 family</fullName>
    </submittedName>
</protein>
<gene>
    <name evidence="2" type="ORF">SAMN02910262_01822</name>
</gene>
<accession>A0A1I6JSE6</accession>
<dbReference type="EMBL" id="FOZC01000010">
    <property type="protein sequence ID" value="SFR81460.1"/>
    <property type="molecule type" value="Genomic_DNA"/>
</dbReference>
<evidence type="ECO:0000259" key="1">
    <source>
        <dbReference type="Pfam" id="PF08818"/>
    </source>
</evidence>
<organism evidence="2 3">
    <name type="scientific">[Clostridium] aminophilum</name>
    <dbReference type="NCBI Taxonomy" id="1526"/>
    <lineage>
        <taxon>Bacteria</taxon>
        <taxon>Bacillati</taxon>
        <taxon>Bacillota</taxon>
        <taxon>Clostridia</taxon>
        <taxon>Lachnospirales</taxon>
        <taxon>Lachnospiraceae</taxon>
    </lineage>
</organism>
<dbReference type="InterPro" id="IPR014922">
    <property type="entry name" value="YdhG-like"/>
</dbReference>
<evidence type="ECO:0000313" key="2">
    <source>
        <dbReference type="EMBL" id="SFR81460.1"/>
    </source>
</evidence>
<dbReference type="Gene3D" id="3.90.1150.200">
    <property type="match status" value="1"/>
</dbReference>
<dbReference type="AlphaFoldDB" id="A0A1I6JSE6"/>
<evidence type="ECO:0000313" key="3">
    <source>
        <dbReference type="Proteomes" id="UP000214760"/>
    </source>
</evidence>
<dbReference type="Pfam" id="PF08818">
    <property type="entry name" value="DUF1801"/>
    <property type="match status" value="1"/>
</dbReference>
<sequence length="134" mass="15618">MWTCPKCGREFKRTNQSHYCGKAPESVDEYIELQIPEARAYVVELRNLILRCVPAVKEQIAWSMPVYKKDKFSISFAACNKHISLYVDTNVLEIFKSQLSAFTIRKNAVYLPYEKELPIKIIEKIIKQSLEEIT</sequence>